<dbReference type="OrthoDB" id="5584028at2759"/>
<organism evidence="2 3">
    <name type="scientific">Pseudocercospora fuligena</name>
    <dbReference type="NCBI Taxonomy" id="685502"/>
    <lineage>
        <taxon>Eukaryota</taxon>
        <taxon>Fungi</taxon>
        <taxon>Dikarya</taxon>
        <taxon>Ascomycota</taxon>
        <taxon>Pezizomycotina</taxon>
        <taxon>Dothideomycetes</taxon>
        <taxon>Dothideomycetidae</taxon>
        <taxon>Mycosphaerellales</taxon>
        <taxon>Mycosphaerellaceae</taxon>
        <taxon>Pseudocercospora</taxon>
    </lineage>
</organism>
<proteinExistence type="predicted"/>
<evidence type="ECO:0000313" key="2">
    <source>
        <dbReference type="EMBL" id="KAF7188605.1"/>
    </source>
</evidence>
<evidence type="ECO:0000256" key="1">
    <source>
        <dbReference type="SAM" id="MobiDB-lite"/>
    </source>
</evidence>
<comment type="caution">
    <text evidence="2">The sequence shown here is derived from an EMBL/GenBank/DDBJ whole genome shotgun (WGS) entry which is preliminary data.</text>
</comment>
<dbReference type="AlphaFoldDB" id="A0A8H6VEP2"/>
<accession>A0A8H6VEP2</accession>
<feature type="region of interest" description="Disordered" evidence="1">
    <location>
        <begin position="1"/>
        <end position="36"/>
    </location>
</feature>
<feature type="compositionally biased region" description="Polar residues" evidence="1">
    <location>
        <begin position="19"/>
        <end position="30"/>
    </location>
</feature>
<keyword evidence="3" id="KW-1185">Reference proteome</keyword>
<dbReference type="EMBL" id="JABCIY010000209">
    <property type="protein sequence ID" value="KAF7188605.1"/>
    <property type="molecule type" value="Genomic_DNA"/>
</dbReference>
<dbReference type="PANTHER" id="PTHR37852">
    <property type="entry name" value="YALI0B21208P"/>
    <property type="match status" value="1"/>
</dbReference>
<protein>
    <submittedName>
        <fullName evidence="2">Uncharacterized protein</fullName>
    </submittedName>
</protein>
<gene>
    <name evidence="2" type="ORF">HII31_10267</name>
</gene>
<reference evidence="2" key="1">
    <citation type="submission" date="2020-04" db="EMBL/GenBank/DDBJ databases">
        <title>Draft genome resource of the tomato pathogen Pseudocercospora fuligena.</title>
        <authorList>
            <person name="Zaccaron A."/>
        </authorList>
    </citation>
    <scope>NUCLEOTIDE SEQUENCE</scope>
    <source>
        <strain evidence="2">PF001</strain>
    </source>
</reference>
<sequence>MWWKKEVPVTETGEARSTPKVSISEPVTETTSDKAQNELRPIRNINDRLSLPLGLRLPLATTISGFSGLVLGLAKGSIDTGFRFRAENAHRLPKTQTGWFLYHKSKNYNMMLGGIKEGFRQAFRFGAWTGLYFVLEEGVDRGRAAGARVWRKFWGGEWAKGGREMRMAAIEDLAEVEDAVQEEAVKGNRDCLSSMFAGLGTAGMFSAWNRFPLPTAARTAKMGAKAGLAFGLLQDAVSVMKGRRVGYVDFVKKYTVGGAEENEGKMPV</sequence>
<evidence type="ECO:0000313" key="3">
    <source>
        <dbReference type="Proteomes" id="UP000660729"/>
    </source>
</evidence>
<dbReference type="Proteomes" id="UP000660729">
    <property type="component" value="Unassembled WGS sequence"/>
</dbReference>
<dbReference type="PANTHER" id="PTHR37852:SF1">
    <property type="entry name" value="HIG1 DOMAIN-CONTAINING PROTEIN"/>
    <property type="match status" value="1"/>
</dbReference>
<name>A0A8H6VEP2_9PEZI</name>